<accession>A0A8S5NK59</accession>
<evidence type="ECO:0000313" key="1">
    <source>
        <dbReference type="EMBL" id="DAD94735.1"/>
    </source>
</evidence>
<keyword evidence="1" id="KW-0489">Methyltransferase</keyword>
<reference evidence="1" key="1">
    <citation type="journal article" date="2021" name="Proc. Natl. Acad. Sci. U.S.A.">
        <title>A Catalog of Tens of Thousands of Viruses from Human Metagenomes Reveals Hidden Associations with Chronic Diseases.</title>
        <authorList>
            <person name="Tisza M.J."/>
            <person name="Buck C.B."/>
        </authorList>
    </citation>
    <scope>NUCLEOTIDE SEQUENCE</scope>
    <source>
        <strain evidence="1">CtK0l2</strain>
    </source>
</reference>
<organism evidence="1">
    <name type="scientific">Siphoviridae sp. ctK0l2</name>
    <dbReference type="NCBI Taxonomy" id="2826243"/>
    <lineage>
        <taxon>Viruses</taxon>
        <taxon>Duplodnaviria</taxon>
        <taxon>Heunggongvirae</taxon>
        <taxon>Uroviricota</taxon>
        <taxon>Caudoviricetes</taxon>
    </lineage>
</organism>
<proteinExistence type="predicted"/>
<protein>
    <submittedName>
        <fullName evidence="1">Isoprenylcysteine carboxyl methyltransferase (ICMT) family</fullName>
    </submittedName>
</protein>
<dbReference type="EMBL" id="BK015181">
    <property type="protein sequence ID" value="DAD94735.1"/>
    <property type="molecule type" value="Genomic_DNA"/>
</dbReference>
<name>A0A8S5NK59_9CAUD</name>
<keyword evidence="1" id="KW-0808">Transferase</keyword>
<dbReference type="GO" id="GO:0008168">
    <property type="term" value="F:methyltransferase activity"/>
    <property type="evidence" value="ECO:0007669"/>
    <property type="project" value="UniProtKB-KW"/>
</dbReference>
<dbReference type="GO" id="GO:0032259">
    <property type="term" value="P:methylation"/>
    <property type="evidence" value="ECO:0007669"/>
    <property type="project" value="UniProtKB-KW"/>
</dbReference>
<sequence>MVLADNTCYPRGSLSPSSYSLPFCKFRLSHHPMYLGAVRSCVFCLS</sequence>